<evidence type="ECO:0000313" key="5">
    <source>
        <dbReference type="Proteomes" id="UP000054485"/>
    </source>
</evidence>
<evidence type="ECO:0000256" key="1">
    <source>
        <dbReference type="ARBA" id="ARBA00006133"/>
    </source>
</evidence>
<reference evidence="5" key="2">
    <citation type="submission" date="2015-01" db="EMBL/GenBank/DDBJ databases">
        <title>Evolutionary Origins and Diversification of the Mycorrhizal Mutualists.</title>
        <authorList>
            <consortium name="DOE Joint Genome Institute"/>
            <consortium name="Mycorrhizal Genomics Consortium"/>
            <person name="Kohler A."/>
            <person name="Kuo A."/>
            <person name="Nagy L.G."/>
            <person name="Floudas D."/>
            <person name="Copeland A."/>
            <person name="Barry K.W."/>
            <person name="Cichocki N."/>
            <person name="Veneault-Fourrey C."/>
            <person name="LaButti K."/>
            <person name="Lindquist E.A."/>
            <person name="Lipzen A."/>
            <person name="Lundell T."/>
            <person name="Morin E."/>
            <person name="Murat C."/>
            <person name="Riley R."/>
            <person name="Ohm R."/>
            <person name="Sun H."/>
            <person name="Tunlid A."/>
            <person name="Henrissat B."/>
            <person name="Grigoriev I.V."/>
            <person name="Hibbett D.S."/>
            <person name="Martin F."/>
        </authorList>
    </citation>
    <scope>NUCLEOTIDE SEQUENCE [LARGE SCALE GENOMIC DNA]</scope>
    <source>
        <strain evidence="5">UH-Slu-Lm8-n1</strain>
    </source>
</reference>
<dbReference type="EMBL" id="KN835322">
    <property type="protein sequence ID" value="KIK39923.1"/>
    <property type="molecule type" value="Genomic_DNA"/>
</dbReference>
<dbReference type="PANTHER" id="PTHR15830">
    <property type="entry name" value="TELOMERE LENGTH REGULATION PROTEIN TEL2 FAMILY MEMBER"/>
    <property type="match status" value="1"/>
</dbReference>
<dbReference type="InterPro" id="IPR051970">
    <property type="entry name" value="TEL2_Regulation"/>
</dbReference>
<dbReference type="PANTHER" id="PTHR15830:SF10">
    <property type="entry name" value="TELOMERE LENGTH REGULATION PROTEIN TEL2 HOMOLOG"/>
    <property type="match status" value="1"/>
</dbReference>
<evidence type="ECO:0000259" key="3">
    <source>
        <dbReference type="Pfam" id="PF10193"/>
    </source>
</evidence>
<dbReference type="STRING" id="930992.A0A0D0B819"/>
<keyword evidence="5" id="KW-1185">Reference proteome</keyword>
<dbReference type="GO" id="GO:0051083">
    <property type="term" value="P:'de novo' cotranslational protein folding"/>
    <property type="evidence" value="ECO:0007669"/>
    <property type="project" value="TreeGrafter"/>
</dbReference>
<proteinExistence type="inferred from homology"/>
<dbReference type="GO" id="GO:0042162">
    <property type="term" value="F:telomeric DNA binding"/>
    <property type="evidence" value="ECO:0007669"/>
    <property type="project" value="TreeGrafter"/>
</dbReference>
<feature type="domain" description="Telomere length regulation protein conserved" evidence="3">
    <location>
        <begin position="577"/>
        <end position="696"/>
    </location>
</feature>
<dbReference type="AlphaFoldDB" id="A0A0D0B819"/>
<reference evidence="4 5" key="1">
    <citation type="submission" date="2014-04" db="EMBL/GenBank/DDBJ databases">
        <authorList>
            <consortium name="DOE Joint Genome Institute"/>
            <person name="Kuo A."/>
            <person name="Ruytinx J."/>
            <person name="Rineau F."/>
            <person name="Colpaert J."/>
            <person name="Kohler A."/>
            <person name="Nagy L.G."/>
            <person name="Floudas D."/>
            <person name="Copeland A."/>
            <person name="Barry K.W."/>
            <person name="Cichocki N."/>
            <person name="Veneault-Fourrey C."/>
            <person name="LaButti K."/>
            <person name="Lindquist E.A."/>
            <person name="Lipzen A."/>
            <person name="Lundell T."/>
            <person name="Morin E."/>
            <person name="Murat C."/>
            <person name="Sun H."/>
            <person name="Tunlid A."/>
            <person name="Henrissat B."/>
            <person name="Grigoriev I.V."/>
            <person name="Hibbett D.S."/>
            <person name="Martin F."/>
            <person name="Nordberg H.P."/>
            <person name="Cantor M.N."/>
            <person name="Hua S.X."/>
        </authorList>
    </citation>
    <scope>NUCLEOTIDE SEQUENCE [LARGE SCALE GENOMIC DNA]</scope>
    <source>
        <strain evidence="4 5">UH-Slu-Lm8-n1</strain>
    </source>
</reference>
<dbReference type="OrthoDB" id="10254187at2759"/>
<dbReference type="InterPro" id="IPR038528">
    <property type="entry name" value="TEL2_C_sf"/>
</dbReference>
<organism evidence="4 5">
    <name type="scientific">Suillus luteus UH-Slu-Lm8-n1</name>
    <dbReference type="NCBI Taxonomy" id="930992"/>
    <lineage>
        <taxon>Eukaryota</taxon>
        <taxon>Fungi</taxon>
        <taxon>Dikarya</taxon>
        <taxon>Basidiomycota</taxon>
        <taxon>Agaricomycotina</taxon>
        <taxon>Agaricomycetes</taxon>
        <taxon>Agaricomycetidae</taxon>
        <taxon>Boletales</taxon>
        <taxon>Suillineae</taxon>
        <taxon>Suillaceae</taxon>
        <taxon>Suillus</taxon>
    </lineage>
</organism>
<name>A0A0D0B819_9AGAM</name>
<dbReference type="InterPro" id="IPR019337">
    <property type="entry name" value="Telomere_length_regulation_dom"/>
</dbReference>
<evidence type="ECO:0000313" key="4">
    <source>
        <dbReference type="EMBL" id="KIK39923.1"/>
    </source>
</evidence>
<dbReference type="GO" id="GO:0051879">
    <property type="term" value="F:Hsp90 protein binding"/>
    <property type="evidence" value="ECO:0007669"/>
    <property type="project" value="TreeGrafter"/>
</dbReference>
<comment type="similarity">
    <text evidence="1">Belongs to the TEL2 family.</text>
</comment>
<gene>
    <name evidence="4" type="ORF">CY34DRAFT_807696</name>
</gene>
<dbReference type="Proteomes" id="UP000054485">
    <property type="component" value="Unassembled WGS sequence"/>
</dbReference>
<dbReference type="FunCoup" id="A0A0D0B819">
    <property type="interactions" value="26"/>
</dbReference>
<sequence>MEDDTLAQIKSIIDGLRSPIADLQILLSLLCRPLDYVGLLPPQFRRFNLEPLQGSRVLDISKAFPPLQRVLIENVLPTWSTVLVDESYLPLVDQYFCPDAFSFALSVAGDVVLCAYSTLLSSVLTEESIRLLAKLSTQYPIDRLHIAAFAGNDSSARKSVRWNDCLKNVFAVPLKAANAVGTRDLPPELELATYFNNFSSGTEHLIFTLSRSPSQDRTTSVAQLLLKLVNVGVFPSSSFLSPSQPSFFRSTLATIRAKFRQDIGHDYSKFWTNTLISLSSTVAQQTIFASLCCSLTQLPSNLSATAQDRGIVVQESLLLRSMFGALQPESDVWNGVLGVMLSRDWKENHARIFVSWAAGAKTGPVNSEALRALLSRTLEMWCAPEHVKHSLLSRHHYVTSLLLLIVSYFPRQSEYVVSIALSPSFVTAVGQYISHLDNNIRRCGMLAAEVVATRAGKNLDFGDWDGDADGKSWARDLRALCSDRDIDFDPYAGDESEPAAEEGTLTEEIITAGVLEDKLSALKLTNASLATGYDSDDSLTGYASPTSSRSASPTPSELDEMEKDPTLRVGVKKIPRPVYLAQLGDMVRSARVKPGEESQEADKIEMALNVAEELIRKKRDYGTELEENAANLVYGFSSLNDNFELDGFENKRQRAINALVACCPRVSSACIIEEFFSNQYSTEQRFVMLNALVLGARELASLPVHSATLQPLDNQRTAFPSKTLHPTLHQKYLTASGQANGTIQGLLEGVTRTAIDRGKEATADKVPEFVRERQLRIRKSPKVTEVSPAERQSRALLPGQYFQPHRTAFIDVAAEYFIMPFINRFWVFLRNEQTREERTAHRDALYRYHGAGTGLVLNPVVLSQFMGSLALLVHAAQNAPQWLSIIAPGALELAVALGTRPISRTISSDVDSTGLTGEARGKEASVLTGALELSLIVLDGCLELDGGRSLGLEHTALLLGAGEWAGKVFELLEKGTLVEGGGGVHEIRLRRAAAGVLLKVDELTSKWRMSMVDVR</sequence>
<dbReference type="Pfam" id="PF10193">
    <property type="entry name" value="Telomere_reg-2"/>
    <property type="match status" value="1"/>
</dbReference>
<dbReference type="GO" id="GO:0005829">
    <property type="term" value="C:cytosol"/>
    <property type="evidence" value="ECO:0007669"/>
    <property type="project" value="TreeGrafter"/>
</dbReference>
<feature type="compositionally biased region" description="Low complexity" evidence="2">
    <location>
        <begin position="543"/>
        <end position="556"/>
    </location>
</feature>
<dbReference type="Gene3D" id="1.25.40.720">
    <property type="entry name" value="Telomere length regulation protein 2, C-terminal domain"/>
    <property type="match status" value="1"/>
</dbReference>
<evidence type="ECO:0000256" key="2">
    <source>
        <dbReference type="SAM" id="MobiDB-lite"/>
    </source>
</evidence>
<dbReference type="InParanoid" id="A0A0D0B819"/>
<protein>
    <recommendedName>
        <fullName evidence="3">Telomere length regulation protein conserved domain-containing protein</fullName>
    </recommendedName>
</protein>
<feature type="region of interest" description="Disordered" evidence="2">
    <location>
        <begin position="535"/>
        <end position="565"/>
    </location>
</feature>
<dbReference type="HOGENOM" id="CLU_011808_0_0_1"/>
<accession>A0A0D0B819</accession>